<dbReference type="Gene3D" id="1.10.1220.10">
    <property type="entry name" value="Met repressor-like"/>
    <property type="match status" value="1"/>
</dbReference>
<dbReference type="SUPFAM" id="SSF47598">
    <property type="entry name" value="Ribbon-helix-helix"/>
    <property type="match status" value="1"/>
</dbReference>
<comment type="caution">
    <text evidence="1">The sequence shown here is derived from an EMBL/GenBank/DDBJ whole genome shotgun (WGS) entry which is preliminary data.</text>
</comment>
<dbReference type="EMBL" id="CBHH010000059">
    <property type="protein sequence ID" value="CDD58658.1"/>
    <property type="molecule type" value="Genomic_DNA"/>
</dbReference>
<gene>
    <name evidence="1" type="ORF">BN656_02172</name>
</gene>
<proteinExistence type="predicted"/>
<dbReference type="AlphaFoldDB" id="R7ACY5"/>
<dbReference type="InterPro" id="IPR010985">
    <property type="entry name" value="Ribbon_hlx_hlx"/>
</dbReference>
<name>R7ACY5_9FIRM</name>
<dbReference type="Proteomes" id="UP000018141">
    <property type="component" value="Unassembled WGS sequence"/>
</dbReference>
<sequence length="63" mass="7182">MPTKKPVVQTVLDEEIFEKFTKIAEKEKRSKSQLTAIAVEEFIEKYETAHGQVQQESSISKIG</sequence>
<evidence type="ECO:0000313" key="2">
    <source>
        <dbReference type="Proteomes" id="UP000018141"/>
    </source>
</evidence>
<evidence type="ECO:0000313" key="1">
    <source>
        <dbReference type="EMBL" id="CDD58658.1"/>
    </source>
</evidence>
<accession>R7ACY5</accession>
<reference evidence="1" key="1">
    <citation type="submission" date="2012-11" db="EMBL/GenBank/DDBJ databases">
        <title>Dependencies among metagenomic species, viruses, plasmids and units of genetic variation.</title>
        <authorList>
            <person name="Nielsen H.B."/>
            <person name="Almeida M."/>
            <person name="Juncker A.S."/>
            <person name="Rasmussen S."/>
            <person name="Li J."/>
            <person name="Sunagawa S."/>
            <person name="Plichta D."/>
            <person name="Gautier L."/>
            <person name="Le Chatelier E."/>
            <person name="Peletier E."/>
            <person name="Bonde I."/>
            <person name="Nielsen T."/>
            <person name="Manichanh C."/>
            <person name="Arumugam M."/>
            <person name="Batto J."/>
            <person name="Santos M.B.Q.D."/>
            <person name="Blom N."/>
            <person name="Borruel N."/>
            <person name="Burgdorf K.S."/>
            <person name="Boumezbeur F."/>
            <person name="Casellas F."/>
            <person name="Dore J."/>
            <person name="Guarner F."/>
            <person name="Hansen T."/>
            <person name="Hildebrand F."/>
            <person name="Kaas R.S."/>
            <person name="Kennedy S."/>
            <person name="Kristiansen K."/>
            <person name="Kultima J.R."/>
            <person name="Leonard P."/>
            <person name="Levenez F."/>
            <person name="Lund O."/>
            <person name="Moumen B."/>
            <person name="Le Paslier D."/>
            <person name="Pons N."/>
            <person name="Pedersen O."/>
            <person name="Prifti E."/>
            <person name="Qin J."/>
            <person name="Raes J."/>
            <person name="Tap J."/>
            <person name="Tims S."/>
            <person name="Ussery D.W."/>
            <person name="Yamada T."/>
            <person name="MetaHit consortium"/>
            <person name="Renault P."/>
            <person name="Sicheritz-Ponten T."/>
            <person name="Bork P."/>
            <person name="Wang J."/>
            <person name="Brunak S."/>
            <person name="Ehrlich S.D."/>
        </authorList>
    </citation>
    <scope>NUCLEOTIDE SEQUENCE [LARGE SCALE GENOMIC DNA]</scope>
</reference>
<dbReference type="GO" id="GO:0006355">
    <property type="term" value="P:regulation of DNA-templated transcription"/>
    <property type="evidence" value="ECO:0007669"/>
    <property type="project" value="InterPro"/>
</dbReference>
<dbReference type="InterPro" id="IPR013321">
    <property type="entry name" value="Arc_rbn_hlx_hlx"/>
</dbReference>
<organism evidence="1 2">
    <name type="scientific">Bacteroides pectinophilus CAG:437</name>
    <dbReference type="NCBI Taxonomy" id="1263051"/>
    <lineage>
        <taxon>Bacteria</taxon>
        <taxon>Bacillati</taxon>
        <taxon>Bacillota</taxon>
        <taxon>Clostridia</taxon>
        <taxon>Eubacteriales</taxon>
    </lineage>
</organism>
<protein>
    <submittedName>
        <fullName evidence="1">Uncharacterized protein</fullName>
    </submittedName>
</protein>